<dbReference type="HAMAP" id="MF_00040">
    <property type="entry name" value="RRF"/>
    <property type="match status" value="1"/>
</dbReference>
<evidence type="ECO:0000256" key="2">
    <source>
        <dbReference type="ARBA" id="ARBA00005912"/>
    </source>
</evidence>
<dbReference type="FunFam" id="3.30.1360.40:FF:000001">
    <property type="entry name" value="Ribosome-recycling factor"/>
    <property type="match status" value="1"/>
</dbReference>
<dbReference type="GO" id="GO:0043023">
    <property type="term" value="F:ribosomal large subunit binding"/>
    <property type="evidence" value="ECO:0007669"/>
    <property type="project" value="TreeGrafter"/>
</dbReference>
<name>A0A1H7S4I1_STIAU</name>
<dbReference type="OrthoDB" id="9804006at2"/>
<dbReference type="GO" id="GO:0005829">
    <property type="term" value="C:cytosol"/>
    <property type="evidence" value="ECO:0007669"/>
    <property type="project" value="GOC"/>
</dbReference>
<comment type="function">
    <text evidence="5 6">Responsible for the release of ribosomes from messenger RNA at the termination of protein biosynthesis. May increase the efficiency of translation by recycling ribosomes from one round of translation to another.</text>
</comment>
<evidence type="ECO:0000256" key="4">
    <source>
        <dbReference type="ARBA" id="ARBA00022917"/>
    </source>
</evidence>
<dbReference type="PANTHER" id="PTHR20982">
    <property type="entry name" value="RIBOSOME RECYCLING FACTOR"/>
    <property type="match status" value="1"/>
</dbReference>
<dbReference type="InterPro" id="IPR002661">
    <property type="entry name" value="Ribosome_recyc_fac"/>
</dbReference>
<dbReference type="SUPFAM" id="SSF55194">
    <property type="entry name" value="Ribosome recycling factor, RRF"/>
    <property type="match status" value="1"/>
</dbReference>
<dbReference type="InterPro" id="IPR023584">
    <property type="entry name" value="Ribosome_recyc_fac_dom"/>
</dbReference>
<accession>A0A1H7S4I1</accession>
<dbReference type="NCBIfam" id="TIGR00496">
    <property type="entry name" value="frr"/>
    <property type="match status" value="1"/>
</dbReference>
<dbReference type="FunFam" id="1.10.132.20:FF:000001">
    <property type="entry name" value="Ribosome-recycling factor"/>
    <property type="match status" value="1"/>
</dbReference>
<keyword evidence="9" id="KW-1185">Reference proteome</keyword>
<dbReference type="Gene3D" id="3.30.1360.40">
    <property type="match status" value="1"/>
</dbReference>
<keyword evidence="4 6" id="KW-0648">Protein biosynthesis</keyword>
<protein>
    <recommendedName>
        <fullName evidence="6">Ribosome-recycling factor</fullName>
        <shortName evidence="6">RRF</shortName>
    </recommendedName>
    <alternativeName>
        <fullName evidence="6">Ribosome-releasing factor</fullName>
    </alternativeName>
</protein>
<gene>
    <name evidence="6" type="primary">frr</name>
    <name evidence="8" type="ORF">SAMN05444354_107306</name>
</gene>
<dbReference type="EMBL" id="FOAP01000007">
    <property type="protein sequence ID" value="SEL67278.1"/>
    <property type="molecule type" value="Genomic_DNA"/>
</dbReference>
<evidence type="ECO:0000256" key="3">
    <source>
        <dbReference type="ARBA" id="ARBA00022490"/>
    </source>
</evidence>
<dbReference type="GO" id="GO:0002184">
    <property type="term" value="P:cytoplasmic translational termination"/>
    <property type="evidence" value="ECO:0007669"/>
    <property type="project" value="TreeGrafter"/>
</dbReference>
<dbReference type="CDD" id="cd00520">
    <property type="entry name" value="RRF"/>
    <property type="match status" value="1"/>
</dbReference>
<evidence type="ECO:0000256" key="5">
    <source>
        <dbReference type="ARBA" id="ARBA00025050"/>
    </source>
</evidence>
<dbReference type="InterPro" id="IPR036191">
    <property type="entry name" value="RRF_sf"/>
</dbReference>
<evidence type="ECO:0000256" key="1">
    <source>
        <dbReference type="ARBA" id="ARBA00004496"/>
    </source>
</evidence>
<reference evidence="9" key="1">
    <citation type="submission" date="2016-10" db="EMBL/GenBank/DDBJ databases">
        <authorList>
            <person name="Varghese N."/>
            <person name="Submissions S."/>
        </authorList>
    </citation>
    <scope>NUCLEOTIDE SEQUENCE [LARGE SCALE GENOMIC DNA]</scope>
    <source>
        <strain evidence="9">DSM 17044</strain>
    </source>
</reference>
<sequence>MANEDVLKELKGRIDKTIDDLKRELAKVRTGRASTAILDGVRVDYYGTPTPLAGVANVNAPEPRLITIKPFDKSVLKEIEKALREANLGINPMNDGEMIRLPFPPLTEERRKDIAKQVKSKGEEHKVAIRNIRRDANEALKEKLKAKTITEDDNKRTSEKVQKETDAGVAKVDEIIAAKEKEVMSV</sequence>
<keyword evidence="3 6" id="KW-0963">Cytoplasm</keyword>
<dbReference type="PANTHER" id="PTHR20982:SF3">
    <property type="entry name" value="MITOCHONDRIAL RIBOSOME RECYCLING FACTOR PSEUDO 1"/>
    <property type="match status" value="1"/>
</dbReference>
<organism evidence="8 9">
    <name type="scientific">Stigmatella aurantiaca</name>
    <dbReference type="NCBI Taxonomy" id="41"/>
    <lineage>
        <taxon>Bacteria</taxon>
        <taxon>Pseudomonadati</taxon>
        <taxon>Myxococcota</taxon>
        <taxon>Myxococcia</taxon>
        <taxon>Myxococcales</taxon>
        <taxon>Cystobacterineae</taxon>
        <taxon>Archangiaceae</taxon>
        <taxon>Stigmatella</taxon>
    </lineage>
</organism>
<dbReference type="AlphaFoldDB" id="A0A1H7S4I1"/>
<evidence type="ECO:0000313" key="8">
    <source>
        <dbReference type="EMBL" id="SEL67278.1"/>
    </source>
</evidence>
<evidence type="ECO:0000256" key="6">
    <source>
        <dbReference type="HAMAP-Rule" id="MF_00040"/>
    </source>
</evidence>
<feature type="domain" description="Ribosome recycling factor" evidence="7">
    <location>
        <begin position="21"/>
        <end position="184"/>
    </location>
</feature>
<dbReference type="Gene3D" id="1.10.132.20">
    <property type="entry name" value="Ribosome-recycling factor"/>
    <property type="match status" value="1"/>
</dbReference>
<comment type="similarity">
    <text evidence="2 6">Belongs to the RRF family.</text>
</comment>
<evidence type="ECO:0000259" key="7">
    <source>
        <dbReference type="Pfam" id="PF01765"/>
    </source>
</evidence>
<proteinExistence type="inferred from homology"/>
<comment type="subcellular location">
    <subcellularLocation>
        <location evidence="1 6">Cytoplasm</location>
    </subcellularLocation>
</comment>
<dbReference type="Proteomes" id="UP000182719">
    <property type="component" value="Unassembled WGS sequence"/>
</dbReference>
<evidence type="ECO:0000313" key="9">
    <source>
        <dbReference type="Proteomes" id="UP000182719"/>
    </source>
</evidence>
<dbReference type="RefSeq" id="WP_075007326.1">
    <property type="nucleotide sequence ID" value="NZ_FOAP01000007.1"/>
</dbReference>
<dbReference type="Pfam" id="PF01765">
    <property type="entry name" value="RRF"/>
    <property type="match status" value="1"/>
</dbReference>